<sequence>MLSIQFCVQIVKTLSATLDMELVIVRTKEQLNLTLVPNRVVYYHLSKKKVSKEVDVKYVRAM</sequence>
<dbReference type="EMBL" id="KE123785">
    <property type="protein sequence ID" value="EWC89218.1"/>
    <property type="molecule type" value="Genomic_DNA"/>
</dbReference>
<evidence type="ECO:0000313" key="2">
    <source>
        <dbReference type="Proteomes" id="UP000030673"/>
    </source>
</evidence>
<organism evidence="1 2">
    <name type="scientific">Plasmodium falciparum (isolate NF54)</name>
    <dbReference type="NCBI Taxonomy" id="5843"/>
    <lineage>
        <taxon>Eukaryota</taxon>
        <taxon>Sar</taxon>
        <taxon>Alveolata</taxon>
        <taxon>Apicomplexa</taxon>
        <taxon>Aconoidasida</taxon>
        <taxon>Haemosporida</taxon>
        <taxon>Plasmodiidae</taxon>
        <taxon>Plasmodium</taxon>
        <taxon>Plasmodium (Laverania)</taxon>
    </lineage>
</organism>
<gene>
    <name evidence="1" type="ORF">PFNF54_01987</name>
</gene>
<name>W7JVZ0_PLAFO</name>
<dbReference type="AlphaFoldDB" id="W7JVZ0"/>
<protein>
    <submittedName>
        <fullName evidence="1">Uncharacterized protein</fullName>
    </submittedName>
</protein>
<accession>W7JVZ0</accession>
<evidence type="ECO:0000313" key="1">
    <source>
        <dbReference type="EMBL" id="EWC89218.1"/>
    </source>
</evidence>
<reference evidence="1 2" key="1">
    <citation type="submission" date="2013-02" db="EMBL/GenBank/DDBJ databases">
        <title>The Genome Sequence of Plasmodium falciparum NF54.</title>
        <authorList>
            <consortium name="The Broad Institute Genome Sequencing Platform"/>
            <consortium name="The Broad Institute Genome Sequencing Center for Infectious Disease"/>
            <person name="Neafsey D."/>
            <person name="Cheeseman I."/>
            <person name="Volkman S."/>
            <person name="Adams J."/>
            <person name="Walker B."/>
            <person name="Young S.K."/>
            <person name="Zeng Q."/>
            <person name="Gargeya S."/>
            <person name="Fitzgerald M."/>
            <person name="Haas B."/>
            <person name="Abouelleil A."/>
            <person name="Alvarado L."/>
            <person name="Arachchi H.M."/>
            <person name="Berlin A.M."/>
            <person name="Chapman S.B."/>
            <person name="Dewar J."/>
            <person name="Goldberg J."/>
            <person name="Griggs A."/>
            <person name="Gujja S."/>
            <person name="Hansen M."/>
            <person name="Howarth C."/>
            <person name="Imamovic A."/>
            <person name="Larimer J."/>
            <person name="McCowan C."/>
            <person name="Murphy C."/>
            <person name="Neiman D."/>
            <person name="Pearson M."/>
            <person name="Priest M."/>
            <person name="Roberts A."/>
            <person name="Saif S."/>
            <person name="Shea T."/>
            <person name="Sisk P."/>
            <person name="Sykes S."/>
            <person name="Wortman J."/>
            <person name="Nusbaum C."/>
            <person name="Birren B."/>
        </authorList>
    </citation>
    <scope>NUCLEOTIDE SEQUENCE [LARGE SCALE GENOMIC DNA]</scope>
    <source>
        <strain evidence="1 2">NF54</strain>
    </source>
</reference>
<keyword evidence="2" id="KW-1185">Reference proteome</keyword>
<proteinExistence type="predicted"/>
<dbReference type="Proteomes" id="UP000030673">
    <property type="component" value="Unassembled WGS sequence"/>
</dbReference>